<dbReference type="Proteomes" id="UP000228689">
    <property type="component" value="Unassembled WGS sequence"/>
</dbReference>
<evidence type="ECO:0000259" key="2">
    <source>
        <dbReference type="Pfam" id="PF17479"/>
    </source>
</evidence>
<protein>
    <recommendedName>
        <fullName evidence="5">DUF3048 domain-containing protein</fullName>
    </recommendedName>
</protein>
<feature type="domain" description="DUF3048" evidence="2">
    <location>
        <begin position="171"/>
        <end position="280"/>
    </location>
</feature>
<gene>
    <name evidence="3" type="ORF">COY67_01630</name>
</gene>
<evidence type="ECO:0000313" key="3">
    <source>
        <dbReference type="EMBL" id="PIY94994.1"/>
    </source>
</evidence>
<proteinExistence type="predicted"/>
<dbReference type="EMBL" id="PFMC01000047">
    <property type="protein sequence ID" value="PIY94994.1"/>
    <property type="molecule type" value="Genomic_DNA"/>
</dbReference>
<dbReference type="Gene3D" id="3.50.90.10">
    <property type="entry name" value="YerB-like"/>
    <property type="match status" value="1"/>
</dbReference>
<reference evidence="4" key="1">
    <citation type="submission" date="2017-09" db="EMBL/GenBank/DDBJ databases">
        <title>Depth-based differentiation of microbial function through sediment-hosted aquifers and enrichment of novel symbionts in the deep terrestrial subsurface.</title>
        <authorList>
            <person name="Probst A.J."/>
            <person name="Ladd B."/>
            <person name="Jarett J.K."/>
            <person name="Geller-Mcgrath D.E."/>
            <person name="Sieber C.M.K."/>
            <person name="Emerson J.B."/>
            <person name="Anantharaman K."/>
            <person name="Thomas B.C."/>
            <person name="Malmstrom R."/>
            <person name="Stieglmeier M."/>
            <person name="Klingl A."/>
            <person name="Woyke T."/>
            <person name="Ryan C.M."/>
            <person name="Banfield J.F."/>
        </authorList>
    </citation>
    <scope>NUCLEOTIDE SEQUENCE [LARGE SCALE GENOMIC DNA]</scope>
</reference>
<dbReference type="Pfam" id="PF11258">
    <property type="entry name" value="DUF3048"/>
    <property type="match status" value="1"/>
</dbReference>
<evidence type="ECO:0000259" key="1">
    <source>
        <dbReference type="Pfam" id="PF11258"/>
    </source>
</evidence>
<dbReference type="Pfam" id="PF17479">
    <property type="entry name" value="DUF3048_C"/>
    <property type="match status" value="1"/>
</dbReference>
<feature type="domain" description="DUF3048" evidence="1">
    <location>
        <begin position="12"/>
        <end position="143"/>
    </location>
</feature>
<comment type="caution">
    <text evidence="3">The sequence shown here is derived from an EMBL/GenBank/DDBJ whole genome shotgun (WGS) entry which is preliminary data.</text>
</comment>
<evidence type="ECO:0008006" key="5">
    <source>
        <dbReference type="Google" id="ProtNLM"/>
    </source>
</evidence>
<evidence type="ECO:0000313" key="4">
    <source>
        <dbReference type="Proteomes" id="UP000228689"/>
    </source>
</evidence>
<dbReference type="SUPFAM" id="SSF159774">
    <property type="entry name" value="YerB-like"/>
    <property type="match status" value="1"/>
</dbReference>
<dbReference type="InterPro" id="IPR021416">
    <property type="entry name" value="DUF3048_N"/>
</dbReference>
<name>A0A2M7RE96_9BACT</name>
<accession>A0A2M7RE96</accession>
<dbReference type="InterPro" id="IPR035328">
    <property type="entry name" value="DUF3048_C"/>
</dbReference>
<organism evidence="3 4">
    <name type="scientific">Candidatus Komeilibacteria bacterium CG_4_10_14_0_8_um_filter_37_78</name>
    <dbReference type="NCBI Taxonomy" id="1974471"/>
    <lineage>
        <taxon>Bacteria</taxon>
        <taxon>Candidatus Komeiliibacteriota</taxon>
    </lineage>
</organism>
<sequence length="292" mass="33773">MVDLEQPTIVAPQKYFSVMIDNTTEVRPQSGLDQAMVVYEALAEGSITRLLAIFSLADLPDTLGPIRSARPYYLSWANDYGGLYLHAGGSPQALQQLASTDWHFTNVDEISYQGIYFYRDYQKNNPHNLFTNSNLIQAAIEKYQPEKESSLGWQYKEDLELVYRPVEQKYIRLPYGHENYEVVWTYERAENVWQREVGGTMQTNEQGDVLVVKNVIVLLMDTELIDIERLAMQTIGQGTGFLFRDGQKQEIAWVKEDKETPMQLLIDNSLIKLNMGQTWINIWPSYLNFEYN</sequence>
<dbReference type="AlphaFoldDB" id="A0A2M7RE96"/>
<dbReference type="InterPro" id="IPR023158">
    <property type="entry name" value="YerB-like_sf"/>
</dbReference>